<keyword evidence="12" id="KW-1185">Reference proteome</keyword>
<dbReference type="Proteomes" id="UP000515156">
    <property type="component" value="Chromosome 1"/>
</dbReference>
<feature type="compositionally biased region" description="Basic and acidic residues" evidence="10">
    <location>
        <begin position="11"/>
        <end position="21"/>
    </location>
</feature>
<organism evidence="12 13">
    <name type="scientific">Microcaecilia unicolor</name>
    <dbReference type="NCBI Taxonomy" id="1415580"/>
    <lineage>
        <taxon>Eukaryota</taxon>
        <taxon>Metazoa</taxon>
        <taxon>Chordata</taxon>
        <taxon>Craniata</taxon>
        <taxon>Vertebrata</taxon>
        <taxon>Euteleostomi</taxon>
        <taxon>Amphibia</taxon>
        <taxon>Gymnophiona</taxon>
        <taxon>Siphonopidae</taxon>
        <taxon>Microcaecilia</taxon>
    </lineage>
</organism>
<feature type="domain" description="C2H2-type" evidence="11">
    <location>
        <begin position="151"/>
        <end position="178"/>
    </location>
</feature>
<protein>
    <submittedName>
        <fullName evidence="13">Zinc finger protein 271-like</fullName>
    </submittedName>
</protein>
<dbReference type="GO" id="GO:0008270">
    <property type="term" value="F:zinc ion binding"/>
    <property type="evidence" value="ECO:0007669"/>
    <property type="project" value="UniProtKB-KW"/>
</dbReference>
<reference evidence="13" key="1">
    <citation type="submission" date="2025-08" db="UniProtKB">
        <authorList>
            <consortium name="RefSeq"/>
        </authorList>
    </citation>
    <scope>IDENTIFICATION</scope>
</reference>
<evidence type="ECO:0000313" key="12">
    <source>
        <dbReference type="Proteomes" id="UP000515156"/>
    </source>
</evidence>
<evidence type="ECO:0000256" key="6">
    <source>
        <dbReference type="ARBA" id="ARBA00023015"/>
    </source>
</evidence>
<evidence type="ECO:0000256" key="3">
    <source>
        <dbReference type="ARBA" id="ARBA00022737"/>
    </source>
</evidence>
<dbReference type="AlphaFoldDB" id="A0A6P7WN98"/>
<evidence type="ECO:0000256" key="7">
    <source>
        <dbReference type="ARBA" id="ARBA00023163"/>
    </source>
</evidence>
<dbReference type="InterPro" id="IPR050636">
    <property type="entry name" value="C2H2-ZF_domain-containing"/>
</dbReference>
<dbReference type="PANTHER" id="PTHR47772">
    <property type="entry name" value="ZINC FINGER PROTEIN 200"/>
    <property type="match status" value="1"/>
</dbReference>
<name>A0A6P7WN98_9AMPH</name>
<evidence type="ECO:0000256" key="2">
    <source>
        <dbReference type="ARBA" id="ARBA00022723"/>
    </source>
</evidence>
<sequence>MSSFSYPTVNEAEKELKREQNQEESLTQTEEIPRPSENDSQNISQRMERRHTRNHQQELEKEERDQAGETPCGITQCERSDKELTNIPEHQRHLRTKSPFQDSNSDPEPSKLPQEERTENESFLCDICGTIFYRNEHFLLDKRTDSRERSFSCSHCEKSLKQEINLKLKQKIHAEFTPFSCNESSKSFYHQESSLITHQGTHTGNMNHIIKKCFTEGAVTSRCKMAA</sequence>
<keyword evidence="6" id="KW-0805">Transcription regulation</keyword>
<evidence type="ECO:0000259" key="11">
    <source>
        <dbReference type="PROSITE" id="PS50157"/>
    </source>
</evidence>
<dbReference type="InParanoid" id="A0A6P7WN98"/>
<evidence type="ECO:0000313" key="13">
    <source>
        <dbReference type="RefSeq" id="XP_030041818.1"/>
    </source>
</evidence>
<dbReference type="InterPro" id="IPR036236">
    <property type="entry name" value="Znf_C2H2_sf"/>
</dbReference>
<feature type="compositionally biased region" description="Basic and acidic residues" evidence="10">
    <location>
        <begin position="55"/>
        <end position="67"/>
    </location>
</feature>
<keyword evidence="4 9" id="KW-0863">Zinc-finger</keyword>
<evidence type="ECO:0000256" key="4">
    <source>
        <dbReference type="ARBA" id="ARBA00022771"/>
    </source>
</evidence>
<dbReference type="InterPro" id="IPR013087">
    <property type="entry name" value="Znf_C2H2_type"/>
</dbReference>
<evidence type="ECO:0000256" key="1">
    <source>
        <dbReference type="ARBA" id="ARBA00004123"/>
    </source>
</evidence>
<dbReference type="Gene3D" id="3.30.160.60">
    <property type="entry name" value="Classic Zinc Finger"/>
    <property type="match status" value="2"/>
</dbReference>
<accession>A0A6P7WN98</accession>
<comment type="subcellular location">
    <subcellularLocation>
        <location evidence="1">Nucleus</location>
    </subcellularLocation>
</comment>
<feature type="compositionally biased region" description="Polar residues" evidence="10">
    <location>
        <begin position="98"/>
        <end position="107"/>
    </location>
</feature>
<keyword evidence="3" id="KW-0677">Repeat</keyword>
<keyword evidence="7" id="KW-0804">Transcription</keyword>
<dbReference type="SUPFAM" id="SSF57667">
    <property type="entry name" value="beta-beta-alpha zinc fingers"/>
    <property type="match status" value="1"/>
</dbReference>
<dbReference type="OrthoDB" id="9411774at2759"/>
<evidence type="ECO:0000256" key="10">
    <source>
        <dbReference type="SAM" id="MobiDB-lite"/>
    </source>
</evidence>
<dbReference type="GeneID" id="115456469"/>
<feature type="region of interest" description="Disordered" evidence="10">
    <location>
        <begin position="1"/>
        <end position="118"/>
    </location>
</feature>
<keyword evidence="8" id="KW-0539">Nucleus</keyword>
<dbReference type="GO" id="GO:0005634">
    <property type="term" value="C:nucleus"/>
    <property type="evidence" value="ECO:0007669"/>
    <property type="project" value="UniProtKB-SubCell"/>
</dbReference>
<evidence type="ECO:0000256" key="8">
    <source>
        <dbReference type="ARBA" id="ARBA00023242"/>
    </source>
</evidence>
<dbReference type="FunCoup" id="A0A6P7WN98">
    <property type="interactions" value="248"/>
</dbReference>
<proteinExistence type="predicted"/>
<gene>
    <name evidence="13" type="primary">LOC115456469</name>
</gene>
<evidence type="ECO:0000256" key="5">
    <source>
        <dbReference type="ARBA" id="ARBA00022833"/>
    </source>
</evidence>
<dbReference type="PANTHER" id="PTHR47772:SF13">
    <property type="entry name" value="GASTRULA ZINC FINGER PROTEIN XLCGF49.1-LIKE-RELATED"/>
    <property type="match status" value="1"/>
</dbReference>
<keyword evidence="5" id="KW-0862">Zinc</keyword>
<dbReference type="KEGG" id="muo:115456469"/>
<dbReference type="RefSeq" id="XP_030041818.1">
    <property type="nucleotide sequence ID" value="XM_030185958.1"/>
</dbReference>
<keyword evidence="2" id="KW-0479">Metal-binding</keyword>
<evidence type="ECO:0000256" key="9">
    <source>
        <dbReference type="PROSITE-ProRule" id="PRU00042"/>
    </source>
</evidence>
<dbReference type="PROSITE" id="PS50157">
    <property type="entry name" value="ZINC_FINGER_C2H2_2"/>
    <property type="match status" value="1"/>
</dbReference>